<reference evidence="1 2" key="1">
    <citation type="submission" date="2018-08" db="EMBL/GenBank/DDBJ databases">
        <title>A genome reference for cultivated species of the human gut microbiota.</title>
        <authorList>
            <person name="Zou Y."/>
            <person name="Xue W."/>
            <person name="Luo G."/>
        </authorList>
    </citation>
    <scope>NUCLEOTIDE SEQUENCE [LARGE SCALE GENOMIC DNA]</scope>
    <source>
        <strain evidence="1 2">AF22-1</strain>
    </source>
</reference>
<name>A0AA92TKW6_9BACT</name>
<dbReference type="PANTHER" id="PTHR35145">
    <property type="entry name" value="CYTOPLASMIC PROTEIN-RELATED"/>
    <property type="match status" value="1"/>
</dbReference>
<protein>
    <submittedName>
        <fullName evidence="1">MmcQ/YjbR family DNA-binding protein</fullName>
    </submittedName>
</protein>
<dbReference type="Proteomes" id="UP000286113">
    <property type="component" value="Unassembled WGS sequence"/>
</dbReference>
<dbReference type="InterPro" id="IPR007351">
    <property type="entry name" value="YjbR"/>
</dbReference>
<proteinExistence type="predicted"/>
<gene>
    <name evidence="1" type="ORF">DWX90_09850</name>
</gene>
<dbReference type="InterPro" id="IPR038056">
    <property type="entry name" value="YjbR-like_sf"/>
</dbReference>
<dbReference type="Pfam" id="PF04237">
    <property type="entry name" value="YjbR"/>
    <property type="match status" value="1"/>
</dbReference>
<comment type="caution">
    <text evidence="1">The sequence shown here is derived from an EMBL/GenBank/DDBJ whole genome shotgun (WGS) entry which is preliminary data.</text>
</comment>
<organism evidence="1 2">
    <name type="scientific">Segatella copri</name>
    <dbReference type="NCBI Taxonomy" id="165179"/>
    <lineage>
        <taxon>Bacteria</taxon>
        <taxon>Pseudomonadati</taxon>
        <taxon>Bacteroidota</taxon>
        <taxon>Bacteroidia</taxon>
        <taxon>Bacteroidales</taxon>
        <taxon>Prevotellaceae</taxon>
        <taxon>Segatella</taxon>
    </lineage>
</organism>
<dbReference type="AlphaFoldDB" id="A0AA92TKW6"/>
<keyword evidence="1" id="KW-0238">DNA-binding</keyword>
<dbReference type="Gene3D" id="3.90.1150.30">
    <property type="match status" value="1"/>
</dbReference>
<evidence type="ECO:0000313" key="2">
    <source>
        <dbReference type="Proteomes" id="UP000286113"/>
    </source>
</evidence>
<dbReference type="InterPro" id="IPR058532">
    <property type="entry name" value="YjbR/MT2646/Rv2570-like"/>
</dbReference>
<dbReference type="PANTHER" id="PTHR35145:SF1">
    <property type="entry name" value="CYTOPLASMIC PROTEIN"/>
    <property type="match status" value="1"/>
</dbReference>
<dbReference type="SUPFAM" id="SSF142906">
    <property type="entry name" value="YjbR-like"/>
    <property type="match status" value="1"/>
</dbReference>
<dbReference type="EMBL" id="QRVN01000020">
    <property type="protein sequence ID" value="RGS46447.1"/>
    <property type="molecule type" value="Genomic_DNA"/>
</dbReference>
<accession>A0AA92TKW6</accession>
<evidence type="ECO:0000313" key="1">
    <source>
        <dbReference type="EMBL" id="RGS46447.1"/>
    </source>
</evidence>
<dbReference type="GO" id="GO:0003677">
    <property type="term" value="F:DNA binding"/>
    <property type="evidence" value="ECO:0007669"/>
    <property type="project" value="UniProtKB-KW"/>
</dbReference>
<sequence>MNIESVREYCLSLPLVTEAFPFDERTLAFRILGKIFACVDLERPECVTMKCNADYALELREVHPEIEGAWHWNKKYWNQVNLYGTLEDDFIQALIRHSYSEVVKKLKKKEKLEHPLIPQHYSL</sequence>